<comment type="caution">
    <text evidence="18">The sequence shown here is derived from an EMBL/GenBank/DDBJ whole genome shotgun (WGS) entry which is preliminary data.</text>
</comment>
<dbReference type="GO" id="GO:0008270">
    <property type="term" value="F:zinc ion binding"/>
    <property type="evidence" value="ECO:0007669"/>
    <property type="project" value="UniProtKB-KW"/>
</dbReference>
<keyword evidence="11" id="KW-0456">Lyase</keyword>
<sequence length="260" mass="29450">MPELPEVETVRQILISSGIVNQTIQKVEIYSSKLIKEINEKEFVDLLLGQTIHKLERKGMTGKYFVNESLLSLEQKEAVSLIFHLGNGQKLIHCDARRFGSFRLQNLTDYQQLKPYKDIGIDLLSEPVEAKFLFSHYQKRKIPIKIALLEQDVISGIGNIYASEILFVTKIHPLKKTNELTYSEVEKIVSAAQSILKEALKLGGTSAFDFINPLAQKGNYQTKLKVYARTKKPCVVCATLIESKEVNGRGTFFCPQCQKL</sequence>
<dbReference type="PANTHER" id="PTHR22993:SF9">
    <property type="entry name" value="FORMAMIDOPYRIMIDINE-DNA GLYCOSYLASE"/>
    <property type="match status" value="1"/>
</dbReference>
<dbReference type="GO" id="GO:0003684">
    <property type="term" value="F:damaged DNA binding"/>
    <property type="evidence" value="ECO:0007669"/>
    <property type="project" value="InterPro"/>
</dbReference>
<evidence type="ECO:0000256" key="10">
    <source>
        <dbReference type="ARBA" id="ARBA00023204"/>
    </source>
</evidence>
<dbReference type="InterPro" id="IPR010979">
    <property type="entry name" value="Ribosomal_uS13-like_H2TH"/>
</dbReference>
<dbReference type="InterPro" id="IPR015886">
    <property type="entry name" value="H2TH_FPG"/>
</dbReference>
<evidence type="ECO:0000256" key="9">
    <source>
        <dbReference type="ARBA" id="ARBA00023125"/>
    </source>
</evidence>
<dbReference type="GO" id="GO:0140078">
    <property type="term" value="F:class I DNA-(apurinic or apyrimidinic site) endonuclease activity"/>
    <property type="evidence" value="ECO:0007669"/>
    <property type="project" value="UniProtKB-EC"/>
</dbReference>
<keyword evidence="12" id="KW-0511">Multifunctional enzyme</keyword>
<keyword evidence="6 15" id="KW-0863">Zinc-finger</keyword>
<dbReference type="SUPFAM" id="SSF81624">
    <property type="entry name" value="N-terminal domain of MutM-like DNA repair proteins"/>
    <property type="match status" value="1"/>
</dbReference>
<dbReference type="InterPro" id="IPR015887">
    <property type="entry name" value="DNA_glyclase_Znf_dom_DNA_BS"/>
</dbReference>
<dbReference type="InterPro" id="IPR000214">
    <property type="entry name" value="Znf_DNA_glyclase/AP_lyase"/>
</dbReference>
<keyword evidence="7" id="KW-0378">Hydrolase</keyword>
<keyword evidence="9" id="KW-0238">DNA-binding</keyword>
<dbReference type="AlphaFoldDB" id="A0A9N8V0X8"/>
<comment type="catalytic activity">
    <reaction evidence="14">
        <text>2'-deoxyribonucleotide-(2'-deoxyribose 5'-phosphate)-2'-deoxyribonucleotide-DNA = a 3'-end 2'-deoxyribonucleotide-(2,3-dehydro-2,3-deoxyribose 5'-phosphate)-DNA + a 5'-end 5'-phospho-2'-deoxyribonucleoside-DNA + H(+)</text>
        <dbReference type="Rhea" id="RHEA:66592"/>
        <dbReference type="Rhea" id="RHEA-COMP:13180"/>
        <dbReference type="Rhea" id="RHEA-COMP:16897"/>
        <dbReference type="Rhea" id="RHEA-COMP:17067"/>
        <dbReference type="ChEBI" id="CHEBI:15378"/>
        <dbReference type="ChEBI" id="CHEBI:136412"/>
        <dbReference type="ChEBI" id="CHEBI:157695"/>
        <dbReference type="ChEBI" id="CHEBI:167181"/>
        <dbReference type="EC" id="4.2.99.18"/>
    </reaction>
</comment>
<evidence type="ECO:0000256" key="14">
    <source>
        <dbReference type="ARBA" id="ARBA00044632"/>
    </source>
</evidence>
<dbReference type="InterPro" id="IPR035937">
    <property type="entry name" value="FPG_N"/>
</dbReference>
<dbReference type="CDD" id="cd08966">
    <property type="entry name" value="EcFpg-like_N"/>
    <property type="match status" value="1"/>
</dbReference>
<evidence type="ECO:0000256" key="1">
    <source>
        <dbReference type="ARBA" id="ARBA00001668"/>
    </source>
</evidence>
<dbReference type="InterPro" id="IPR012319">
    <property type="entry name" value="FPG_cat"/>
</dbReference>
<evidence type="ECO:0000256" key="3">
    <source>
        <dbReference type="ARBA" id="ARBA00009409"/>
    </source>
</evidence>
<evidence type="ECO:0000256" key="12">
    <source>
        <dbReference type="ARBA" id="ARBA00023268"/>
    </source>
</evidence>
<evidence type="ECO:0000256" key="13">
    <source>
        <dbReference type="ARBA" id="ARBA00023295"/>
    </source>
</evidence>
<comment type="cofactor">
    <cofactor evidence="2">
        <name>Zn(2+)</name>
        <dbReference type="ChEBI" id="CHEBI:29105"/>
    </cofactor>
</comment>
<keyword evidence="10" id="KW-0234">DNA repair</keyword>
<dbReference type="FunFam" id="1.10.8.50:FF:000003">
    <property type="entry name" value="Formamidopyrimidine-DNA glycosylase"/>
    <property type="match status" value="1"/>
</dbReference>
<keyword evidence="19" id="KW-1185">Reference proteome</keyword>
<evidence type="ECO:0000256" key="4">
    <source>
        <dbReference type="ARBA" id="ARBA00022723"/>
    </source>
</evidence>
<evidence type="ECO:0000259" key="16">
    <source>
        <dbReference type="PROSITE" id="PS51066"/>
    </source>
</evidence>
<evidence type="ECO:0000256" key="6">
    <source>
        <dbReference type="ARBA" id="ARBA00022771"/>
    </source>
</evidence>
<dbReference type="GO" id="GO:0006284">
    <property type="term" value="P:base-excision repair"/>
    <property type="evidence" value="ECO:0007669"/>
    <property type="project" value="InterPro"/>
</dbReference>
<feature type="domain" description="FPG-type" evidence="16">
    <location>
        <begin position="225"/>
        <end position="259"/>
    </location>
</feature>
<feature type="domain" description="Formamidopyrimidine-DNA glycosylase catalytic" evidence="17">
    <location>
        <begin position="2"/>
        <end position="100"/>
    </location>
</feature>
<dbReference type="OrthoDB" id="444592at2759"/>
<evidence type="ECO:0000256" key="5">
    <source>
        <dbReference type="ARBA" id="ARBA00022763"/>
    </source>
</evidence>
<evidence type="ECO:0000256" key="15">
    <source>
        <dbReference type="PROSITE-ProRule" id="PRU00391"/>
    </source>
</evidence>
<dbReference type="PANTHER" id="PTHR22993">
    <property type="entry name" value="FORMAMIDOPYRIMIDINE-DNA GLYCOSYLASE"/>
    <property type="match status" value="1"/>
</dbReference>
<evidence type="ECO:0000259" key="17">
    <source>
        <dbReference type="PROSITE" id="PS51068"/>
    </source>
</evidence>
<evidence type="ECO:0000256" key="11">
    <source>
        <dbReference type="ARBA" id="ARBA00023239"/>
    </source>
</evidence>
<evidence type="ECO:0000313" key="19">
    <source>
        <dbReference type="Proteomes" id="UP000789508"/>
    </source>
</evidence>
<proteinExistence type="inferred from homology"/>
<dbReference type="SUPFAM" id="SSF46946">
    <property type="entry name" value="S13-like H2TH domain"/>
    <property type="match status" value="1"/>
</dbReference>
<dbReference type="PROSITE" id="PS01242">
    <property type="entry name" value="ZF_FPG_1"/>
    <property type="match status" value="1"/>
</dbReference>
<reference evidence="18" key="1">
    <citation type="submission" date="2021-06" db="EMBL/GenBank/DDBJ databases">
        <authorList>
            <person name="Kallberg Y."/>
            <person name="Tangrot J."/>
            <person name="Rosling A."/>
        </authorList>
    </citation>
    <scope>NUCLEOTIDE SEQUENCE</scope>
    <source>
        <strain evidence="18">FL130A</strain>
    </source>
</reference>
<dbReference type="Proteomes" id="UP000789508">
    <property type="component" value="Unassembled WGS sequence"/>
</dbReference>
<dbReference type="InterPro" id="IPR010663">
    <property type="entry name" value="Znf_FPG/IleRS"/>
</dbReference>
<keyword evidence="8" id="KW-0862">Zinc</keyword>
<dbReference type="EMBL" id="CAJVPS010000001">
    <property type="protein sequence ID" value="CAG8437496.1"/>
    <property type="molecule type" value="Genomic_DNA"/>
</dbReference>
<dbReference type="PROSITE" id="PS51066">
    <property type="entry name" value="ZF_FPG_2"/>
    <property type="match status" value="1"/>
</dbReference>
<dbReference type="PROSITE" id="PS51068">
    <property type="entry name" value="FPG_CAT"/>
    <property type="match status" value="1"/>
</dbReference>
<dbReference type="Pfam" id="PF06827">
    <property type="entry name" value="zf-FPG_IleRS"/>
    <property type="match status" value="1"/>
</dbReference>
<organism evidence="18 19">
    <name type="scientific">Ambispora leptoticha</name>
    <dbReference type="NCBI Taxonomy" id="144679"/>
    <lineage>
        <taxon>Eukaryota</taxon>
        <taxon>Fungi</taxon>
        <taxon>Fungi incertae sedis</taxon>
        <taxon>Mucoromycota</taxon>
        <taxon>Glomeromycotina</taxon>
        <taxon>Glomeromycetes</taxon>
        <taxon>Archaeosporales</taxon>
        <taxon>Ambisporaceae</taxon>
        <taxon>Ambispora</taxon>
    </lineage>
</organism>
<dbReference type="SMART" id="SM01232">
    <property type="entry name" value="H2TH"/>
    <property type="match status" value="1"/>
</dbReference>
<dbReference type="SUPFAM" id="SSF57716">
    <property type="entry name" value="Glucocorticoid receptor-like (DNA-binding domain)"/>
    <property type="match status" value="1"/>
</dbReference>
<dbReference type="Gene3D" id="3.20.190.10">
    <property type="entry name" value="MutM-like, N-terminal"/>
    <property type="match status" value="2"/>
</dbReference>
<evidence type="ECO:0000256" key="8">
    <source>
        <dbReference type="ARBA" id="ARBA00022833"/>
    </source>
</evidence>
<comment type="similarity">
    <text evidence="3">Belongs to the FPG family.</text>
</comment>
<comment type="catalytic activity">
    <reaction evidence="1">
        <text>Hydrolysis of DNA containing ring-opened 7-methylguanine residues, releasing 2,6-diamino-4-hydroxy-5-(N-methyl)formamidopyrimidine.</text>
        <dbReference type="EC" id="3.2.2.23"/>
    </reaction>
</comment>
<evidence type="ECO:0000313" key="18">
    <source>
        <dbReference type="EMBL" id="CAG8437496.1"/>
    </source>
</evidence>
<accession>A0A9N8V0X8</accession>
<dbReference type="GO" id="GO:0034039">
    <property type="term" value="F:8-oxo-7,8-dihydroguanine DNA N-glycosylase activity"/>
    <property type="evidence" value="ECO:0007669"/>
    <property type="project" value="TreeGrafter"/>
</dbReference>
<keyword evidence="5" id="KW-0227">DNA damage</keyword>
<name>A0A9N8V0X8_9GLOM</name>
<keyword evidence="13" id="KW-0326">Glycosidase</keyword>
<evidence type="ECO:0000256" key="2">
    <source>
        <dbReference type="ARBA" id="ARBA00001947"/>
    </source>
</evidence>
<dbReference type="Gene3D" id="1.10.8.50">
    <property type="match status" value="1"/>
</dbReference>
<evidence type="ECO:0000256" key="7">
    <source>
        <dbReference type="ARBA" id="ARBA00022801"/>
    </source>
</evidence>
<dbReference type="SMART" id="SM00898">
    <property type="entry name" value="Fapy_DNA_glyco"/>
    <property type="match status" value="1"/>
</dbReference>
<keyword evidence="4" id="KW-0479">Metal-binding</keyword>
<protein>
    <submittedName>
        <fullName evidence="18">6957_t:CDS:1</fullName>
    </submittedName>
</protein>
<gene>
    <name evidence="18" type="ORF">ALEPTO_LOCUS28</name>
</gene>
<dbReference type="Pfam" id="PF06831">
    <property type="entry name" value="H2TH"/>
    <property type="match status" value="1"/>
</dbReference>
<dbReference type="Pfam" id="PF01149">
    <property type="entry name" value="Fapy_DNA_glyco"/>
    <property type="match status" value="1"/>
</dbReference>